<dbReference type="PROSITE" id="PS51501">
    <property type="entry name" value="ZF_DNL"/>
    <property type="match status" value="1"/>
</dbReference>
<feature type="compositionally biased region" description="Acidic residues" evidence="5">
    <location>
        <begin position="51"/>
        <end position="60"/>
    </location>
</feature>
<evidence type="ECO:0000256" key="4">
    <source>
        <dbReference type="PROSITE-ProRule" id="PRU00834"/>
    </source>
</evidence>
<dbReference type="PANTHER" id="PTHR20922">
    <property type="entry name" value="DNL-TYPE ZINC FINGER PROTEIN"/>
    <property type="match status" value="1"/>
</dbReference>
<dbReference type="SUPFAM" id="SSF47113">
    <property type="entry name" value="Histone-fold"/>
    <property type="match status" value="1"/>
</dbReference>
<dbReference type="CDD" id="cd08048">
    <property type="entry name" value="HFD_TAF11"/>
    <property type="match status" value="1"/>
</dbReference>
<dbReference type="PANTHER" id="PTHR20922:SF13">
    <property type="entry name" value="DNL-TYPE ZINC FINGER PROTEIN"/>
    <property type="match status" value="1"/>
</dbReference>
<dbReference type="InterPro" id="IPR009072">
    <property type="entry name" value="Histone-fold"/>
</dbReference>
<feature type="region of interest" description="Disordered" evidence="5">
    <location>
        <begin position="1"/>
        <end position="72"/>
    </location>
</feature>
<reference evidence="7" key="1">
    <citation type="submission" date="2022-07" db="EMBL/GenBank/DDBJ databases">
        <title>Phylogenomic reconstructions and comparative analyses of Kickxellomycotina fungi.</title>
        <authorList>
            <person name="Reynolds N.K."/>
            <person name="Stajich J.E."/>
            <person name="Barry K."/>
            <person name="Grigoriev I.V."/>
            <person name="Crous P."/>
            <person name="Smith M.E."/>
        </authorList>
    </citation>
    <scope>NUCLEOTIDE SEQUENCE</scope>
    <source>
        <strain evidence="7">RSA 567</strain>
    </source>
</reference>
<dbReference type="GO" id="GO:0006457">
    <property type="term" value="P:protein folding"/>
    <property type="evidence" value="ECO:0007669"/>
    <property type="project" value="TreeGrafter"/>
</dbReference>
<dbReference type="EMBL" id="JANBQB010000362">
    <property type="protein sequence ID" value="KAJ1977269.1"/>
    <property type="molecule type" value="Genomic_DNA"/>
</dbReference>
<dbReference type="Proteomes" id="UP001151582">
    <property type="component" value="Unassembled WGS sequence"/>
</dbReference>
<comment type="caution">
    <text evidence="7">The sequence shown here is derived from an EMBL/GenBank/DDBJ whole genome shotgun (WGS) entry which is preliminary data.</text>
</comment>
<dbReference type="GO" id="GO:0050821">
    <property type="term" value="P:protein stabilization"/>
    <property type="evidence" value="ECO:0007669"/>
    <property type="project" value="TreeGrafter"/>
</dbReference>
<dbReference type="GO" id="GO:0051087">
    <property type="term" value="F:protein-folding chaperone binding"/>
    <property type="evidence" value="ECO:0007669"/>
    <property type="project" value="TreeGrafter"/>
</dbReference>
<dbReference type="GO" id="GO:0030150">
    <property type="term" value="P:protein import into mitochondrial matrix"/>
    <property type="evidence" value="ECO:0007669"/>
    <property type="project" value="TreeGrafter"/>
</dbReference>
<feature type="domain" description="DNL-type" evidence="6">
    <location>
        <begin position="180"/>
        <end position="272"/>
    </location>
</feature>
<dbReference type="GO" id="GO:0005739">
    <property type="term" value="C:mitochondrion"/>
    <property type="evidence" value="ECO:0007669"/>
    <property type="project" value="TreeGrafter"/>
</dbReference>
<accession>A0A9W8AZM1</accession>
<proteinExistence type="predicted"/>
<dbReference type="Pfam" id="PF04719">
    <property type="entry name" value="TAFII28"/>
    <property type="match status" value="1"/>
</dbReference>
<evidence type="ECO:0000256" key="5">
    <source>
        <dbReference type="SAM" id="MobiDB-lite"/>
    </source>
</evidence>
<evidence type="ECO:0000256" key="2">
    <source>
        <dbReference type="ARBA" id="ARBA00022771"/>
    </source>
</evidence>
<sequence>MATKRKSQALDNDASSAKTPRTQAQPQPTAASEAELKTQPKPDAEASQPNSDDENESNAEDDTHTRHPGPFQKIQVLERSKDDLMLLLDNFSDKQVERYEAYRRSALNKAVIKRLVSTVLNQTVSSDLVFVVSGFGKVLVGELVEKACRWKSHQPPAQSEPLSDDQQRSLTPQERQVLAQLKGKLYLGFTCKVCSHRAHKFISRQAYTEGVVLIQCDSCSNRHLIADNLGWFRDSKVNIEDLMREQGEGVRRAVDTPVELQGVSEWLGTKAQKLGSTPNDPTDSS</sequence>
<dbReference type="InterPro" id="IPR006809">
    <property type="entry name" value="TAFII28_dom"/>
</dbReference>
<evidence type="ECO:0000256" key="3">
    <source>
        <dbReference type="ARBA" id="ARBA00022833"/>
    </source>
</evidence>
<keyword evidence="3" id="KW-0862">Zinc</keyword>
<dbReference type="InterPro" id="IPR024158">
    <property type="entry name" value="Mt_import_TIM15"/>
</dbReference>
<gene>
    <name evidence="7" type="ORF">H4R34_003650</name>
</gene>
<evidence type="ECO:0000256" key="1">
    <source>
        <dbReference type="ARBA" id="ARBA00022723"/>
    </source>
</evidence>
<organism evidence="7 8">
    <name type="scientific">Dimargaris verticillata</name>
    <dbReference type="NCBI Taxonomy" id="2761393"/>
    <lineage>
        <taxon>Eukaryota</taxon>
        <taxon>Fungi</taxon>
        <taxon>Fungi incertae sedis</taxon>
        <taxon>Zoopagomycota</taxon>
        <taxon>Kickxellomycotina</taxon>
        <taxon>Dimargaritomycetes</taxon>
        <taxon>Dimargaritales</taxon>
        <taxon>Dimargaritaceae</taxon>
        <taxon>Dimargaris</taxon>
    </lineage>
</organism>
<keyword evidence="1" id="KW-0479">Metal-binding</keyword>
<dbReference type="GO" id="GO:0046982">
    <property type="term" value="F:protein heterodimerization activity"/>
    <property type="evidence" value="ECO:0007669"/>
    <property type="project" value="InterPro"/>
</dbReference>
<evidence type="ECO:0000313" key="8">
    <source>
        <dbReference type="Proteomes" id="UP001151582"/>
    </source>
</evidence>
<dbReference type="AlphaFoldDB" id="A0A9W8AZM1"/>
<keyword evidence="8" id="KW-1185">Reference proteome</keyword>
<feature type="compositionally biased region" description="Basic and acidic residues" evidence="5">
    <location>
        <begin position="34"/>
        <end position="44"/>
    </location>
</feature>
<evidence type="ECO:0000313" key="7">
    <source>
        <dbReference type="EMBL" id="KAJ1977269.1"/>
    </source>
</evidence>
<protein>
    <recommendedName>
        <fullName evidence="6">DNL-type domain-containing protein</fullName>
    </recommendedName>
</protein>
<dbReference type="GO" id="GO:0005634">
    <property type="term" value="C:nucleus"/>
    <property type="evidence" value="ECO:0007669"/>
    <property type="project" value="InterPro"/>
</dbReference>
<keyword evidence="2 4" id="KW-0863">Zinc-finger</keyword>
<dbReference type="OrthoDB" id="512667at2759"/>
<dbReference type="Gene3D" id="1.10.20.10">
    <property type="entry name" value="Histone, subunit A"/>
    <property type="match status" value="1"/>
</dbReference>
<dbReference type="Pfam" id="PF05180">
    <property type="entry name" value="zf-DNL"/>
    <property type="match status" value="1"/>
</dbReference>
<evidence type="ECO:0000259" key="6">
    <source>
        <dbReference type="PROSITE" id="PS51501"/>
    </source>
</evidence>
<dbReference type="GO" id="GO:0008270">
    <property type="term" value="F:zinc ion binding"/>
    <property type="evidence" value="ECO:0007669"/>
    <property type="project" value="UniProtKB-KW"/>
</dbReference>
<feature type="compositionally biased region" description="Polar residues" evidence="5">
    <location>
        <begin position="9"/>
        <end position="30"/>
    </location>
</feature>
<name>A0A9W8AZM1_9FUNG</name>
<dbReference type="InterPro" id="IPR007853">
    <property type="entry name" value="Znf_DNL-typ"/>
</dbReference>
<dbReference type="GO" id="GO:0006367">
    <property type="term" value="P:transcription initiation at RNA polymerase II promoter"/>
    <property type="evidence" value="ECO:0007669"/>
    <property type="project" value="InterPro"/>
</dbReference>